<evidence type="ECO:0000256" key="1">
    <source>
        <dbReference type="ARBA" id="ARBA00010062"/>
    </source>
</evidence>
<dbReference type="InterPro" id="IPR028081">
    <property type="entry name" value="Leu-bd"/>
</dbReference>
<feature type="domain" description="Leucine-binding protein" evidence="6">
    <location>
        <begin position="28"/>
        <end position="362"/>
    </location>
</feature>
<feature type="chain" id="PRO_5045996752" evidence="5">
    <location>
        <begin position="25"/>
        <end position="370"/>
    </location>
</feature>
<comment type="similarity">
    <text evidence="1">Belongs to the leucine-binding protein family.</text>
</comment>
<protein>
    <submittedName>
        <fullName evidence="7">Branched-chain amino acid ABC transporter substrate-binding protein</fullName>
    </submittedName>
</protein>
<dbReference type="PANTHER" id="PTHR47151">
    <property type="entry name" value="LEU/ILE/VAL-BINDING ABC TRANSPORTER SUBUNIT"/>
    <property type="match status" value="1"/>
</dbReference>
<dbReference type="PANTHER" id="PTHR47151:SF2">
    <property type="entry name" value="AMINO ACID BINDING PROTEIN"/>
    <property type="match status" value="1"/>
</dbReference>
<evidence type="ECO:0000256" key="2">
    <source>
        <dbReference type="ARBA" id="ARBA00022448"/>
    </source>
</evidence>
<keyword evidence="8" id="KW-1185">Reference proteome</keyword>
<dbReference type="PRINTS" id="PR00337">
    <property type="entry name" value="LEUILEVALBP"/>
</dbReference>
<gene>
    <name evidence="7" type="ORF">OEG84_04705</name>
</gene>
<dbReference type="EMBL" id="JAOVZR010000001">
    <property type="protein sequence ID" value="MCY0147037.1"/>
    <property type="molecule type" value="Genomic_DNA"/>
</dbReference>
<proteinExistence type="inferred from homology"/>
<keyword evidence="3 5" id="KW-0732">Signal</keyword>
<dbReference type="Gene3D" id="3.40.50.2300">
    <property type="match status" value="2"/>
</dbReference>
<dbReference type="RefSeq" id="WP_267652658.1">
    <property type="nucleotide sequence ID" value="NZ_JAOVZR010000001.1"/>
</dbReference>
<evidence type="ECO:0000256" key="4">
    <source>
        <dbReference type="ARBA" id="ARBA00022970"/>
    </source>
</evidence>
<sequence length="370" mass="38684">MMKATQKIILSGLVGLAISSAAYADVLVGIAGPTTGSVAFLGEQQEIGAQRAITDINAAGGVLGDTIRAIVVDDACNADQALAAANQLVSAEVVFVNGHICSGTSIAASPIYEEAGIIMMSPASTNPRVTDEGGPNVYRVIGRDDDQAIVAADLIVSEFAGQKLAVIGGTNPYGTELAQGLIGELAKRDTIPALDLSFAPDASSYEDIVDQLVAEAIEVAYLVSNSPSDMGLIALQAREVLPNIQFISADALSGEDFLLVAGEAGVGTLFTFGPDARNLPSAALVTEAIRDEEFFEPSGYTLYSYAVMQAWAQAVEAAGSLDERSVIQALNTNEFDTVIGRIGFNEKGDVKGVDNFVIFEYDAETYSQRP</sequence>
<evidence type="ECO:0000259" key="6">
    <source>
        <dbReference type="Pfam" id="PF13458"/>
    </source>
</evidence>
<feature type="signal peptide" evidence="5">
    <location>
        <begin position="1"/>
        <end position="24"/>
    </location>
</feature>
<dbReference type="CDD" id="cd06342">
    <property type="entry name" value="PBP1_ABC_LIVBP-like"/>
    <property type="match status" value="1"/>
</dbReference>
<evidence type="ECO:0000313" key="7">
    <source>
        <dbReference type="EMBL" id="MCY0147037.1"/>
    </source>
</evidence>
<comment type="caution">
    <text evidence="7">The sequence shown here is derived from an EMBL/GenBank/DDBJ whole genome shotgun (WGS) entry which is preliminary data.</text>
</comment>
<evidence type="ECO:0000256" key="3">
    <source>
        <dbReference type="ARBA" id="ARBA00022729"/>
    </source>
</evidence>
<dbReference type="InterPro" id="IPR028082">
    <property type="entry name" value="Peripla_BP_I"/>
</dbReference>
<dbReference type="SUPFAM" id="SSF53822">
    <property type="entry name" value="Periplasmic binding protein-like I"/>
    <property type="match status" value="1"/>
</dbReference>
<evidence type="ECO:0000313" key="8">
    <source>
        <dbReference type="Proteomes" id="UP001073227"/>
    </source>
</evidence>
<keyword evidence="2" id="KW-0813">Transport</keyword>
<dbReference type="Proteomes" id="UP001073227">
    <property type="component" value="Unassembled WGS sequence"/>
</dbReference>
<accession>A0ABT3Z5J5</accession>
<dbReference type="Pfam" id="PF13458">
    <property type="entry name" value="Peripla_BP_6"/>
    <property type="match status" value="1"/>
</dbReference>
<evidence type="ECO:0000256" key="5">
    <source>
        <dbReference type="SAM" id="SignalP"/>
    </source>
</evidence>
<organism evidence="7 8">
    <name type="scientific">Hoeflea algicola</name>
    <dbReference type="NCBI Taxonomy" id="2983763"/>
    <lineage>
        <taxon>Bacteria</taxon>
        <taxon>Pseudomonadati</taxon>
        <taxon>Pseudomonadota</taxon>
        <taxon>Alphaproteobacteria</taxon>
        <taxon>Hyphomicrobiales</taxon>
        <taxon>Rhizobiaceae</taxon>
        <taxon>Hoeflea</taxon>
    </lineage>
</organism>
<keyword evidence="4" id="KW-0029">Amino-acid transport</keyword>
<dbReference type="InterPro" id="IPR000709">
    <property type="entry name" value="Leu_Ile_Val-bd"/>
</dbReference>
<name>A0ABT3Z5J5_9HYPH</name>
<reference evidence="7" key="1">
    <citation type="submission" date="2022-10" db="EMBL/GenBank/DDBJ databases">
        <title>Hoeflea sp. G2-23, isolated from marine algae.</title>
        <authorList>
            <person name="Kristyanto S."/>
            <person name="Kim J.M."/>
            <person name="Jeon C.O."/>
        </authorList>
    </citation>
    <scope>NUCLEOTIDE SEQUENCE</scope>
    <source>
        <strain evidence="7">G2-23</strain>
    </source>
</reference>